<dbReference type="OrthoDB" id="2860904at2"/>
<proteinExistence type="predicted"/>
<protein>
    <recommendedName>
        <fullName evidence="1">SnoaL-like domain-containing protein</fullName>
    </recommendedName>
</protein>
<feature type="domain" description="SnoaL-like" evidence="1">
    <location>
        <begin position="2"/>
        <end position="121"/>
    </location>
</feature>
<gene>
    <name evidence="2" type="ORF">BV95_01191</name>
</gene>
<dbReference type="EMBL" id="JFHR01000010">
    <property type="protein sequence ID" value="KEQ54383.1"/>
    <property type="molecule type" value="Genomic_DNA"/>
</dbReference>
<evidence type="ECO:0000313" key="2">
    <source>
        <dbReference type="EMBL" id="KEQ54383.1"/>
    </source>
</evidence>
<dbReference type="Gene3D" id="3.10.450.50">
    <property type="match status" value="1"/>
</dbReference>
<comment type="caution">
    <text evidence="2">The sequence shown here is derived from an EMBL/GenBank/DDBJ whole genome shotgun (WGS) entry which is preliminary data.</text>
</comment>
<dbReference type="CDD" id="cd00531">
    <property type="entry name" value="NTF2_like"/>
    <property type="match status" value="1"/>
</dbReference>
<reference evidence="2 3" key="1">
    <citation type="submission" date="2014-02" db="EMBL/GenBank/DDBJ databases">
        <title>Whole genome sequence of Sphingobium chlorophenolicum NBRC 16172.</title>
        <authorList>
            <person name="Gan H.M."/>
            <person name="Gan H.Y."/>
            <person name="Chew T.H."/>
            <person name="Savka M.A."/>
        </authorList>
    </citation>
    <scope>NUCLEOTIDE SEQUENCE [LARGE SCALE GENOMIC DNA]</scope>
    <source>
        <strain evidence="2 3">NBRC 16172</strain>
    </source>
</reference>
<dbReference type="InterPro" id="IPR037401">
    <property type="entry name" value="SnoaL-like"/>
</dbReference>
<name>A0A081RGR0_SPHCR</name>
<accession>A0A081RGR0</accession>
<dbReference type="AlphaFoldDB" id="A0A081RGR0"/>
<dbReference type="Proteomes" id="UP000028411">
    <property type="component" value="Unassembled WGS sequence"/>
</dbReference>
<dbReference type="SUPFAM" id="SSF54427">
    <property type="entry name" value="NTF2-like"/>
    <property type="match status" value="1"/>
</dbReference>
<dbReference type="InterPro" id="IPR032710">
    <property type="entry name" value="NTF2-like_dom_sf"/>
</dbReference>
<dbReference type="Pfam" id="PF13577">
    <property type="entry name" value="SnoaL_4"/>
    <property type="match status" value="1"/>
</dbReference>
<dbReference type="PATRIC" id="fig|46429.4.peg.1152"/>
<evidence type="ECO:0000259" key="1">
    <source>
        <dbReference type="Pfam" id="PF13577"/>
    </source>
</evidence>
<evidence type="ECO:0000313" key="3">
    <source>
        <dbReference type="Proteomes" id="UP000028411"/>
    </source>
</evidence>
<dbReference type="RefSeq" id="WP_051749629.1">
    <property type="nucleotide sequence ID" value="NZ_JFHR01000010.1"/>
</dbReference>
<sequence length="129" mass="14142">MNDLENIRQLLADYCFATDNGVTARWVGCFAEDVVWDGGPFGRFEGKAAARAYHEGAGDAVLNYRHINTNHVIAVEGDHATAQSYILVLDQSGPAPVIAFSGFYDDLLVRQDDGWKILSRRLLTACPPA</sequence>
<dbReference type="eggNOG" id="COG3631">
    <property type="taxonomic scope" value="Bacteria"/>
</dbReference>
<organism evidence="2 3">
    <name type="scientific">Sphingobium chlorophenolicum</name>
    <dbReference type="NCBI Taxonomy" id="46429"/>
    <lineage>
        <taxon>Bacteria</taxon>
        <taxon>Pseudomonadati</taxon>
        <taxon>Pseudomonadota</taxon>
        <taxon>Alphaproteobacteria</taxon>
        <taxon>Sphingomonadales</taxon>
        <taxon>Sphingomonadaceae</taxon>
        <taxon>Sphingobium</taxon>
    </lineage>
</organism>